<dbReference type="InterPro" id="IPR027417">
    <property type="entry name" value="P-loop_NTPase"/>
</dbReference>
<dbReference type="Gene3D" id="1.10.1580.10">
    <property type="match status" value="1"/>
</dbReference>
<dbReference type="InterPro" id="IPR023179">
    <property type="entry name" value="GTP-bd_ortho_bundle_sf"/>
</dbReference>
<evidence type="ECO:0000256" key="4">
    <source>
        <dbReference type="ARBA" id="ARBA00023134"/>
    </source>
</evidence>
<dbReference type="CDD" id="cd04178">
    <property type="entry name" value="Nucleostemin_like"/>
    <property type="match status" value="1"/>
</dbReference>
<evidence type="ECO:0000256" key="6">
    <source>
        <dbReference type="ARBA" id="ARBA00069022"/>
    </source>
</evidence>
<protein>
    <recommendedName>
        <fullName evidence="6">Guanine nucleotide-binding protein-like 3 homolog</fullName>
    </recommendedName>
</protein>
<dbReference type="FunFam" id="1.10.1580.10:FF:000002">
    <property type="entry name" value="Guanine nucleotide-binding protein-like 3 (nucleolar)-like"/>
    <property type="match status" value="1"/>
</dbReference>
<keyword evidence="2" id="KW-0547">Nucleotide-binding</keyword>
<reference evidence="9" key="1">
    <citation type="submission" date="2021-04" db="EMBL/GenBank/DDBJ databases">
        <authorList>
            <person name="Chebbi M.A.C M."/>
        </authorList>
    </citation>
    <scope>NUCLEOTIDE SEQUENCE</scope>
</reference>
<dbReference type="SUPFAM" id="SSF52540">
    <property type="entry name" value="P-loop containing nucleoside triphosphate hydrolases"/>
    <property type="match status" value="1"/>
</dbReference>
<dbReference type="GO" id="GO:0005525">
    <property type="term" value="F:GTP binding"/>
    <property type="evidence" value="ECO:0007669"/>
    <property type="project" value="UniProtKB-KW"/>
</dbReference>
<evidence type="ECO:0000256" key="5">
    <source>
        <dbReference type="ARBA" id="ARBA00023242"/>
    </source>
</evidence>
<dbReference type="AlphaFoldDB" id="A0A8J2MRH4"/>
<dbReference type="InterPro" id="IPR006073">
    <property type="entry name" value="GTP-bd"/>
</dbReference>
<dbReference type="EMBL" id="CAJNRD030001124">
    <property type="protein sequence ID" value="CAG5106207.1"/>
    <property type="molecule type" value="Genomic_DNA"/>
</dbReference>
<dbReference type="PROSITE" id="PS51721">
    <property type="entry name" value="G_CP"/>
    <property type="match status" value="1"/>
</dbReference>
<dbReference type="PANTHER" id="PTHR11089">
    <property type="entry name" value="GTP-BINDING PROTEIN-RELATED"/>
    <property type="match status" value="1"/>
</dbReference>
<evidence type="ECO:0000256" key="3">
    <source>
        <dbReference type="ARBA" id="ARBA00023054"/>
    </source>
</evidence>
<dbReference type="InterPro" id="IPR050755">
    <property type="entry name" value="TRAFAC_YlqF/YawG_RiboMat"/>
</dbReference>
<evidence type="ECO:0000256" key="1">
    <source>
        <dbReference type="ARBA" id="ARBA00004123"/>
    </source>
</evidence>
<evidence type="ECO:0000313" key="10">
    <source>
        <dbReference type="Proteomes" id="UP000786811"/>
    </source>
</evidence>
<keyword evidence="5" id="KW-0539">Nucleus</keyword>
<dbReference type="PRINTS" id="PR00326">
    <property type="entry name" value="GTP1OBG"/>
</dbReference>
<dbReference type="Proteomes" id="UP000786811">
    <property type="component" value="Unassembled WGS sequence"/>
</dbReference>
<dbReference type="Pfam" id="PF01926">
    <property type="entry name" value="MMR_HSR1"/>
    <property type="match status" value="1"/>
</dbReference>
<evidence type="ECO:0000256" key="2">
    <source>
        <dbReference type="ARBA" id="ARBA00022741"/>
    </source>
</evidence>
<gene>
    <name evidence="9" type="ORF">HICCMSTLAB_LOCUS12145</name>
</gene>
<evidence type="ECO:0000313" key="9">
    <source>
        <dbReference type="EMBL" id="CAG5106207.1"/>
    </source>
</evidence>
<dbReference type="InterPro" id="IPR030378">
    <property type="entry name" value="G_CP_dom"/>
</dbReference>
<dbReference type="InterPro" id="IPR014813">
    <property type="entry name" value="Gnl3_N_dom"/>
</dbReference>
<accession>A0A8J2MRH4</accession>
<organism evidence="9 10">
    <name type="scientific">Cotesia congregata</name>
    <name type="common">Parasitoid wasp</name>
    <name type="synonym">Apanteles congregatus</name>
    <dbReference type="NCBI Taxonomy" id="51543"/>
    <lineage>
        <taxon>Eukaryota</taxon>
        <taxon>Metazoa</taxon>
        <taxon>Ecdysozoa</taxon>
        <taxon>Arthropoda</taxon>
        <taxon>Hexapoda</taxon>
        <taxon>Insecta</taxon>
        <taxon>Pterygota</taxon>
        <taxon>Neoptera</taxon>
        <taxon>Endopterygota</taxon>
        <taxon>Hymenoptera</taxon>
        <taxon>Apocrita</taxon>
        <taxon>Ichneumonoidea</taxon>
        <taxon>Braconidae</taxon>
        <taxon>Microgastrinae</taxon>
        <taxon>Cotesia</taxon>
    </lineage>
</organism>
<proteinExistence type="predicted"/>
<dbReference type="PANTHER" id="PTHR11089:SF30">
    <property type="entry name" value="GUANINE NUCLEOTIDE-BINDING PROTEIN-LIKE 3 HOMOLOG"/>
    <property type="match status" value="1"/>
</dbReference>
<comment type="subcellular location">
    <subcellularLocation>
        <location evidence="1">Nucleus</location>
    </subcellularLocation>
</comment>
<dbReference type="OrthoDB" id="444945at2759"/>
<dbReference type="Gene3D" id="3.40.50.300">
    <property type="entry name" value="P-loop containing nucleotide triphosphate hydrolases"/>
    <property type="match status" value="1"/>
</dbReference>
<evidence type="ECO:0000259" key="8">
    <source>
        <dbReference type="PROSITE" id="PS51721"/>
    </source>
</evidence>
<keyword evidence="3 7" id="KW-0175">Coiled coil</keyword>
<name>A0A8J2MRH4_COTCN</name>
<comment type="caution">
    <text evidence="9">The sequence shown here is derived from an EMBL/GenBank/DDBJ whole genome shotgun (WGS) entry which is preliminary data.</text>
</comment>
<dbReference type="Pfam" id="PF08701">
    <property type="entry name" value="GN3L_Grn1"/>
    <property type="match status" value="1"/>
</dbReference>
<feature type="domain" description="CP-type G" evidence="8">
    <location>
        <begin position="136"/>
        <end position="320"/>
    </location>
</feature>
<sequence length="577" mass="65307">MIILFFFFLEKQSKRMSACKKNKIEKKVREHNRKVGKEKKKHPEGKKKITQITNQCPFKEDILKEAEALRKQKEEEKQKRREEMLAEKRKKLAGGIESLVENAANKLEEHESTTNSKTCQSSFQTMKDENSLKTYFKIFQKVVDSADVILEVVDARDPLGTRCEQVENAVNSSKSMKKLVLVLNKADLVPRKNLDQWLKYLRGSLPAVAFKASTQDQSRNLGHRKLASKNESMIQNSACYGAELIMKLLGNYCRDLNGVKKSITVGIVGLPNVGKSSVINSLKRNKVCNVGNLPGITKSMQIVQLDSKIKLLDSPGIVFAESNQNEDYNSSLALKNAIKIQSLKDPITPASIILKRIKRPDVMELYGIGNYFTPEEFFAIKAKRMGMLKKKGIPDSVAAACSLLNDWNSGKIKYFTLPPKTSFTNESVEIVKQVGGEFDITKFEKEEKMLFESLDNMAEENKLANMNSMSLSSANSDETASNSQKKIIKLQKINEKVKNNSVTSSKSVQTKKGKDLLSEIEGNQQLNKLNKLYFKKQKKEKIRRDKQTTKLADQLENFSMGDGSDNYNFDTDFNMDK</sequence>
<evidence type="ECO:0000256" key="7">
    <source>
        <dbReference type="SAM" id="Coils"/>
    </source>
</evidence>
<dbReference type="FunFam" id="3.40.50.300:FF:000493">
    <property type="entry name" value="Guanine nucleotide-binding protein-like 3-like protein"/>
    <property type="match status" value="1"/>
</dbReference>
<dbReference type="GO" id="GO:0005730">
    <property type="term" value="C:nucleolus"/>
    <property type="evidence" value="ECO:0007669"/>
    <property type="project" value="TreeGrafter"/>
</dbReference>
<feature type="coiled-coil region" evidence="7">
    <location>
        <begin position="21"/>
        <end position="91"/>
    </location>
</feature>
<keyword evidence="4" id="KW-0342">GTP-binding</keyword>
<keyword evidence="10" id="KW-1185">Reference proteome</keyword>